<dbReference type="OrthoDB" id="1354274at2"/>
<organism evidence="1 2">
    <name type="scientific">Flavobacterium akiainvivens</name>
    <dbReference type="NCBI Taxonomy" id="1202724"/>
    <lineage>
        <taxon>Bacteria</taxon>
        <taxon>Pseudomonadati</taxon>
        <taxon>Bacteroidota</taxon>
        <taxon>Flavobacteriia</taxon>
        <taxon>Flavobacteriales</taxon>
        <taxon>Flavobacteriaceae</taxon>
        <taxon>Flavobacterium</taxon>
    </lineage>
</organism>
<proteinExistence type="predicted"/>
<dbReference type="EMBL" id="LIYD01000005">
    <property type="protein sequence ID" value="KOS06762.1"/>
    <property type="molecule type" value="Genomic_DNA"/>
</dbReference>
<dbReference type="PATRIC" id="fig|1202724.3.peg.2601"/>
<gene>
    <name evidence="1" type="ORF">AM493_12565</name>
</gene>
<sequence>MKQVEQLYYNDFGVAFFWKKNDVVLKDKVQLVFKETGFYLSGKEVQDFAAIIDDTFAEIGCAGCCQRGRCHKFLLKTPLNQVDLAVTRSELLNIKDLVEGALFHAQLFDYLDDLCMN</sequence>
<keyword evidence="2" id="KW-1185">Reference proteome</keyword>
<protein>
    <submittedName>
        <fullName evidence="1">Uncharacterized protein</fullName>
    </submittedName>
</protein>
<dbReference type="STRING" id="1202724.AM493_12565"/>
<comment type="caution">
    <text evidence="1">The sequence shown here is derived from an EMBL/GenBank/DDBJ whole genome shotgun (WGS) entry which is preliminary data.</text>
</comment>
<name>A0A0M9VIM0_9FLAO</name>
<dbReference type="Proteomes" id="UP000037755">
    <property type="component" value="Unassembled WGS sequence"/>
</dbReference>
<dbReference type="AlphaFoldDB" id="A0A0M9VIM0"/>
<accession>A0A0M9VIM0</accession>
<reference evidence="1 2" key="1">
    <citation type="submission" date="2015-08" db="EMBL/GenBank/DDBJ databases">
        <title>Whole genome sequence of Flavobacterium akiainvivens IK-1T, from decaying Wikstroemia oahuensis, an endemic Hawaiian shrub.</title>
        <authorList>
            <person name="Wan X."/>
            <person name="Hou S."/>
            <person name="Saito J."/>
            <person name="Donachie S."/>
        </authorList>
    </citation>
    <scope>NUCLEOTIDE SEQUENCE [LARGE SCALE GENOMIC DNA]</scope>
    <source>
        <strain evidence="1 2">IK-1</strain>
    </source>
</reference>
<evidence type="ECO:0000313" key="2">
    <source>
        <dbReference type="Proteomes" id="UP000037755"/>
    </source>
</evidence>
<dbReference type="RefSeq" id="WP_054408384.1">
    <property type="nucleotide sequence ID" value="NZ_FOYA01000025.1"/>
</dbReference>
<evidence type="ECO:0000313" key="1">
    <source>
        <dbReference type="EMBL" id="KOS06762.1"/>
    </source>
</evidence>